<protein>
    <recommendedName>
        <fullName evidence="4">Glycine zipper family protein</fullName>
    </recommendedName>
</protein>
<dbReference type="RefSeq" id="WP_353302483.1">
    <property type="nucleotide sequence ID" value="NZ_BAABWN010000004.1"/>
</dbReference>
<reference evidence="2 3" key="1">
    <citation type="submission" date="2024-04" db="EMBL/GenBank/DDBJ databases">
        <title>Draft genome sequence of Sessilibacter corallicola NBRC 116591.</title>
        <authorList>
            <person name="Miyakawa T."/>
            <person name="Kusuya Y."/>
            <person name="Miura T."/>
        </authorList>
    </citation>
    <scope>NUCLEOTIDE SEQUENCE [LARGE SCALE GENOMIC DNA]</scope>
    <source>
        <strain evidence="2 3">KU-00831-HH</strain>
    </source>
</reference>
<comment type="caution">
    <text evidence="2">The sequence shown here is derived from an EMBL/GenBank/DDBJ whole genome shotgun (WGS) entry which is preliminary data.</text>
</comment>
<evidence type="ECO:0008006" key="4">
    <source>
        <dbReference type="Google" id="ProtNLM"/>
    </source>
</evidence>
<keyword evidence="1" id="KW-1133">Transmembrane helix</keyword>
<name>A0ABQ0A863_9GAMM</name>
<evidence type="ECO:0000313" key="2">
    <source>
        <dbReference type="EMBL" id="GAA6167833.1"/>
    </source>
</evidence>
<dbReference type="EMBL" id="BAABWN010000004">
    <property type="protein sequence ID" value="GAA6167833.1"/>
    <property type="molecule type" value="Genomic_DNA"/>
</dbReference>
<proteinExistence type="predicted"/>
<dbReference type="Proteomes" id="UP001465153">
    <property type="component" value="Unassembled WGS sequence"/>
</dbReference>
<keyword evidence="3" id="KW-1185">Reference proteome</keyword>
<evidence type="ECO:0000313" key="3">
    <source>
        <dbReference type="Proteomes" id="UP001465153"/>
    </source>
</evidence>
<gene>
    <name evidence="2" type="ORF">NBRC116591_16430</name>
</gene>
<organism evidence="2 3">
    <name type="scientific">Sessilibacter corallicola</name>
    <dbReference type="NCBI Taxonomy" id="2904075"/>
    <lineage>
        <taxon>Bacteria</taxon>
        <taxon>Pseudomonadati</taxon>
        <taxon>Pseudomonadota</taxon>
        <taxon>Gammaproteobacteria</taxon>
        <taxon>Cellvibrionales</taxon>
        <taxon>Cellvibrionaceae</taxon>
        <taxon>Sessilibacter</taxon>
    </lineage>
</organism>
<accession>A0ABQ0A863</accession>
<keyword evidence="1" id="KW-0472">Membrane</keyword>
<evidence type="ECO:0000256" key="1">
    <source>
        <dbReference type="SAM" id="Phobius"/>
    </source>
</evidence>
<feature type="transmembrane region" description="Helical" evidence="1">
    <location>
        <begin position="151"/>
        <end position="168"/>
    </location>
</feature>
<feature type="transmembrane region" description="Helical" evidence="1">
    <location>
        <begin position="204"/>
        <end position="228"/>
    </location>
</feature>
<keyword evidence="1" id="KW-0812">Transmembrane</keyword>
<sequence>MSTLFGNHLDQELAKLEITAASFASHFIPDAKVRKEYIDQTKKMSVELRNKVSKNLISPQVAAQQAQSMRNTILEMQRKKSTALGLSIAEFLKKEGKTLSQLEAKYAQELYKIDFDKLNTNERNTVWRKIVQKAGEPRVSATNGAKWMGRVGRGLFVMTIAISVYHIATAEDKVRATFNEGIAIGGGVAGATALGSAGLACGPAAIACVPIGIFVGGILGSIGADWAFDKIWK</sequence>